<feature type="compositionally biased region" description="Acidic residues" evidence="1">
    <location>
        <begin position="394"/>
        <end position="406"/>
    </location>
</feature>
<dbReference type="AlphaFoldDB" id="A0A0K6GFM1"/>
<keyword evidence="4" id="KW-1185">Reference proteome</keyword>
<gene>
    <name evidence="3" type="ORF">RSOLAG22IIIB_06632</name>
</gene>
<dbReference type="Pfam" id="PF00646">
    <property type="entry name" value="F-box"/>
    <property type="match status" value="1"/>
</dbReference>
<name>A0A0K6GFM1_9AGAM</name>
<feature type="domain" description="F-box" evidence="2">
    <location>
        <begin position="66"/>
        <end position="117"/>
    </location>
</feature>
<dbReference type="InterPro" id="IPR001810">
    <property type="entry name" value="F-box_dom"/>
</dbReference>
<evidence type="ECO:0000256" key="1">
    <source>
        <dbReference type="SAM" id="MobiDB-lite"/>
    </source>
</evidence>
<evidence type="ECO:0000313" key="4">
    <source>
        <dbReference type="Proteomes" id="UP000044841"/>
    </source>
</evidence>
<feature type="compositionally biased region" description="Polar residues" evidence="1">
    <location>
        <begin position="29"/>
        <end position="38"/>
    </location>
</feature>
<evidence type="ECO:0000259" key="2">
    <source>
        <dbReference type="PROSITE" id="PS50181"/>
    </source>
</evidence>
<dbReference type="PROSITE" id="PS50181">
    <property type="entry name" value="FBOX"/>
    <property type="match status" value="1"/>
</dbReference>
<proteinExistence type="predicted"/>
<sequence length="805" mass="92073">MRTRNQTCLIEESGGASENAGSLIANKEGASTTSTKDATPQRKKRRLAKTSEAGKVKKSNKIKGKLSGILSLPIEVFVEIMRRLALPDVLSLSRSNKFFRQMLMTRSVTTLSIWRGAIENVPGLPPCPEDLCEPQYAALVYTKYCSMCGTRIVMDMDPYLNVRICKDCVEIHVTRADEVEDELRHLIPESRNIRKAGRYGVATCLTRDVTEVEQWYYNLPAGDHGYSEDEWDAKLDEGVKKVRDRITYAKQMKEFLLHMAKTRAEEIDLLKEQRRQDIKRRLQDAGWEERDWIFPEFVARKWSSLVESPQALTERAWQKLYPSMVPYLEQNRRWHTQRSKLVRKGKRLRRMRRLLVGIRNQSYLLEANGEGISEDEDETGDDSVDAAASHMSLSEDESSSSTEDEFDMNTEKTVPFTQIVSYTGIKAPFPPMVDLLEWPIIANLLETDTDPDTMQEKFEELREDIKAEIRSWGSTVEDELISSLKVGSTDDIDLDSDVPLLQLQAEGASVDRLTPSARLLLRADSVFRIAENDPLVAPMPLYFSEIFSTLQSRPDGYCTSDFQRPGGHKRPKHGYGWDSSEVEYYPEGSAVAKALLKQLGQENAAQFELQALGARFTCGSCGDKWPRTWNEMVQHYAEAIIHANMAKKAKASVKKRIKYNNIHSLDIKVKRRPLLVLHSEEEAKVLSSKRRKFEGLVKCMSCEQLGIDFESPRDMMLKHVRVVHIIKPAKAEHYKRTYNVRKHVRVYDPTGHVSDSTEATDQEFVKRIVSGHASHGTCVFWSDYGRHADEYDGCIWHQFFDKGMY</sequence>
<evidence type="ECO:0000313" key="3">
    <source>
        <dbReference type="EMBL" id="CUA77290.1"/>
    </source>
</evidence>
<dbReference type="Proteomes" id="UP000044841">
    <property type="component" value="Unassembled WGS sequence"/>
</dbReference>
<dbReference type="EMBL" id="CYGV01001811">
    <property type="protein sequence ID" value="CUA77290.1"/>
    <property type="molecule type" value="Genomic_DNA"/>
</dbReference>
<reference evidence="3 4" key="1">
    <citation type="submission" date="2015-07" db="EMBL/GenBank/DDBJ databases">
        <authorList>
            <person name="Noorani M."/>
        </authorList>
    </citation>
    <scope>NUCLEOTIDE SEQUENCE [LARGE SCALE GENOMIC DNA]</scope>
    <source>
        <strain evidence="3">BBA 69670</strain>
    </source>
</reference>
<accession>A0A0K6GFM1</accession>
<organism evidence="3 4">
    <name type="scientific">Rhizoctonia solani</name>
    <dbReference type="NCBI Taxonomy" id="456999"/>
    <lineage>
        <taxon>Eukaryota</taxon>
        <taxon>Fungi</taxon>
        <taxon>Dikarya</taxon>
        <taxon>Basidiomycota</taxon>
        <taxon>Agaricomycotina</taxon>
        <taxon>Agaricomycetes</taxon>
        <taxon>Cantharellales</taxon>
        <taxon>Ceratobasidiaceae</taxon>
        <taxon>Rhizoctonia</taxon>
    </lineage>
</organism>
<feature type="compositionally biased region" description="Acidic residues" evidence="1">
    <location>
        <begin position="372"/>
        <end position="384"/>
    </location>
</feature>
<protein>
    <recommendedName>
        <fullName evidence="2">F-box domain-containing protein</fullName>
    </recommendedName>
</protein>
<feature type="region of interest" description="Disordered" evidence="1">
    <location>
        <begin position="369"/>
        <end position="406"/>
    </location>
</feature>
<dbReference type="SUPFAM" id="SSF81383">
    <property type="entry name" value="F-box domain"/>
    <property type="match status" value="1"/>
</dbReference>
<feature type="region of interest" description="Disordered" evidence="1">
    <location>
        <begin position="1"/>
        <end position="56"/>
    </location>
</feature>
<dbReference type="InterPro" id="IPR036047">
    <property type="entry name" value="F-box-like_dom_sf"/>
</dbReference>